<dbReference type="EMBL" id="JAFKGL010000014">
    <property type="protein sequence ID" value="MBN9412886.1"/>
    <property type="molecule type" value="Genomic_DNA"/>
</dbReference>
<dbReference type="GO" id="GO:0050660">
    <property type="term" value="F:flavin adenine dinucleotide binding"/>
    <property type="evidence" value="ECO:0007669"/>
    <property type="project" value="InterPro"/>
</dbReference>
<feature type="domain" description="CBS" evidence="5">
    <location>
        <begin position="124"/>
        <end position="185"/>
    </location>
</feature>
<gene>
    <name evidence="6" type="ORF">J0H12_03030</name>
</gene>
<dbReference type="CDD" id="cd04590">
    <property type="entry name" value="CBS_pair_CorC_HlyC_assoc"/>
    <property type="match status" value="1"/>
</dbReference>
<dbReference type="Pfam" id="PF03471">
    <property type="entry name" value="CorC_HlyC"/>
    <property type="match status" value="1"/>
</dbReference>
<dbReference type="Proteomes" id="UP000664414">
    <property type="component" value="Unassembled WGS sequence"/>
</dbReference>
<evidence type="ECO:0000259" key="5">
    <source>
        <dbReference type="PROSITE" id="PS51371"/>
    </source>
</evidence>
<evidence type="ECO:0000256" key="3">
    <source>
        <dbReference type="ARBA" id="ARBA00023122"/>
    </source>
</evidence>
<dbReference type="InterPro" id="IPR036318">
    <property type="entry name" value="FAD-bd_PCMH-like_sf"/>
</dbReference>
<dbReference type="PANTHER" id="PTHR22777">
    <property type="entry name" value="HEMOLYSIN-RELATED"/>
    <property type="match status" value="1"/>
</dbReference>
<proteinExistence type="inferred from homology"/>
<accession>A0A8J7TT01</accession>
<dbReference type="InterPro" id="IPR000644">
    <property type="entry name" value="CBS_dom"/>
</dbReference>
<name>A0A8J7TT01_9PROT</name>
<dbReference type="GO" id="GO:0005886">
    <property type="term" value="C:plasma membrane"/>
    <property type="evidence" value="ECO:0007669"/>
    <property type="project" value="TreeGrafter"/>
</dbReference>
<organism evidence="6 7">
    <name type="scientific">Candidatus Paracaedimonas acanthamoebae</name>
    <dbReference type="NCBI Taxonomy" id="244581"/>
    <lineage>
        <taxon>Bacteria</taxon>
        <taxon>Pseudomonadati</taxon>
        <taxon>Pseudomonadota</taxon>
        <taxon>Alphaproteobacteria</taxon>
        <taxon>Holosporales</taxon>
        <taxon>Caedimonadaceae</taxon>
        <taxon>Candidatus Paracaedimonas</taxon>
    </lineage>
</organism>
<comment type="similarity">
    <text evidence="1">Belongs to the UPF0053 family. Hemolysin C subfamily.</text>
</comment>
<dbReference type="InterPro" id="IPR046342">
    <property type="entry name" value="CBS_dom_sf"/>
</dbReference>
<dbReference type="PANTHER" id="PTHR22777:SF27">
    <property type="entry name" value="MAGNESIUM AND COBALT EFFLUX PROTEIN CORC"/>
    <property type="match status" value="1"/>
</dbReference>
<dbReference type="InterPro" id="IPR044751">
    <property type="entry name" value="Ion_transp-like_CBS"/>
</dbReference>
<keyword evidence="2" id="KW-0677">Repeat</keyword>
<evidence type="ECO:0000256" key="1">
    <source>
        <dbReference type="ARBA" id="ARBA00006446"/>
    </source>
</evidence>
<dbReference type="Pfam" id="PF00571">
    <property type="entry name" value="CBS"/>
    <property type="match status" value="2"/>
</dbReference>
<feature type="domain" description="CBS" evidence="5">
    <location>
        <begin position="61"/>
        <end position="121"/>
    </location>
</feature>
<dbReference type="Gene3D" id="3.30.465.10">
    <property type="match status" value="1"/>
</dbReference>
<evidence type="ECO:0000256" key="4">
    <source>
        <dbReference type="PROSITE-ProRule" id="PRU00703"/>
    </source>
</evidence>
<protein>
    <submittedName>
        <fullName evidence="6">HlyC/CorC family transporter</fullName>
    </submittedName>
</protein>
<evidence type="ECO:0000313" key="6">
    <source>
        <dbReference type="EMBL" id="MBN9412886.1"/>
    </source>
</evidence>
<sequence length="275" mass="31234">MLKKIRGILEKLSLRRNESVRETITELIQEAPKEESSLNEEERILLSNTLALRDITVDDVMIPRADIVSIPHDISFKDLTKLMSEKPFTRFPVYHTTLDDVLGHIHAKDVAIWSKIKDFDVRKILQQVLFVPPSMRLLDLLLQMRATQIPMALVVDEFGGIDGLVTSWDIIREVLGDLQDGHTPEISAQLTKENSRTYVVDARLLIQDLEEEVGAILTAEEREDDIDTVGGLVMYITGRVPDQKEVIKHSSGVLFEILDASPRRVNTVRIKLPPR</sequence>
<keyword evidence="3 4" id="KW-0129">CBS domain</keyword>
<dbReference type="InterPro" id="IPR005170">
    <property type="entry name" value="Transptr-assoc_dom"/>
</dbReference>
<dbReference type="InterPro" id="IPR016169">
    <property type="entry name" value="FAD-bd_PCMH_sub2"/>
</dbReference>
<dbReference type="FunFam" id="3.10.580.10:FF:000002">
    <property type="entry name" value="Magnesium/cobalt efflux protein CorC"/>
    <property type="match status" value="1"/>
</dbReference>
<dbReference type="SUPFAM" id="SSF56176">
    <property type="entry name" value="FAD-binding/transporter-associated domain-like"/>
    <property type="match status" value="1"/>
</dbReference>
<dbReference type="PROSITE" id="PS51371">
    <property type="entry name" value="CBS"/>
    <property type="match status" value="2"/>
</dbReference>
<evidence type="ECO:0000313" key="7">
    <source>
        <dbReference type="Proteomes" id="UP000664414"/>
    </source>
</evidence>
<dbReference type="Gene3D" id="3.10.580.10">
    <property type="entry name" value="CBS-domain"/>
    <property type="match status" value="1"/>
</dbReference>
<comment type="caution">
    <text evidence="6">The sequence shown here is derived from an EMBL/GenBank/DDBJ whole genome shotgun (WGS) entry which is preliminary data.</text>
</comment>
<dbReference type="AlphaFoldDB" id="A0A8J7TT01"/>
<reference evidence="6" key="1">
    <citation type="submission" date="2021-02" db="EMBL/GenBank/DDBJ databases">
        <title>Thiocyanate and organic carbon inputs drive convergent selection for specific autotrophic Afipia and Thiobacillus strains within complex microbiomes.</title>
        <authorList>
            <person name="Huddy R.J."/>
            <person name="Sachdeva R."/>
            <person name="Kadzinga F."/>
            <person name="Kantor R.S."/>
            <person name="Harrison S.T.L."/>
            <person name="Banfield J.F."/>
        </authorList>
    </citation>
    <scope>NUCLEOTIDE SEQUENCE</scope>
    <source>
        <strain evidence="6">SCN18_10_11_15_R4_P_38_20</strain>
    </source>
</reference>
<dbReference type="SMART" id="SM01091">
    <property type="entry name" value="CorC_HlyC"/>
    <property type="match status" value="1"/>
</dbReference>
<dbReference type="SUPFAM" id="SSF54631">
    <property type="entry name" value="CBS-domain pair"/>
    <property type="match status" value="1"/>
</dbReference>
<evidence type="ECO:0000256" key="2">
    <source>
        <dbReference type="ARBA" id="ARBA00022737"/>
    </source>
</evidence>